<evidence type="ECO:0000256" key="1">
    <source>
        <dbReference type="SAM" id="SignalP"/>
    </source>
</evidence>
<dbReference type="PANTHER" id="PTHR42779">
    <property type="entry name" value="PROTEIN YNJB"/>
    <property type="match status" value="1"/>
</dbReference>
<feature type="chain" id="PRO_5015456275" evidence="1">
    <location>
        <begin position="22"/>
        <end position="378"/>
    </location>
</feature>
<dbReference type="Pfam" id="PF13416">
    <property type="entry name" value="SBP_bac_8"/>
    <property type="match status" value="1"/>
</dbReference>
<comment type="caution">
    <text evidence="2">The sequence shown here is derived from an EMBL/GenBank/DDBJ whole genome shotgun (WGS) entry which is preliminary data.</text>
</comment>
<gene>
    <name evidence="2" type="ORF">C9927_01885</name>
</gene>
<dbReference type="NCBIfam" id="NF008633">
    <property type="entry name" value="PRK11622.1"/>
    <property type="match status" value="1"/>
</dbReference>
<evidence type="ECO:0000313" key="2">
    <source>
        <dbReference type="EMBL" id="PTB89434.1"/>
    </source>
</evidence>
<dbReference type="Proteomes" id="UP000242087">
    <property type="component" value="Unassembled WGS sequence"/>
</dbReference>
<feature type="signal peptide" evidence="1">
    <location>
        <begin position="1"/>
        <end position="21"/>
    </location>
</feature>
<dbReference type="InterPro" id="IPR006059">
    <property type="entry name" value="SBP"/>
</dbReference>
<protein>
    <submittedName>
        <fullName evidence="2">ABC transporter substrate-binding protein</fullName>
    </submittedName>
</protein>
<dbReference type="PANTHER" id="PTHR42779:SF1">
    <property type="entry name" value="PROTEIN YNJB"/>
    <property type="match status" value="1"/>
</dbReference>
<dbReference type="SUPFAM" id="SSF53850">
    <property type="entry name" value="Periplasmic binding protein-like II"/>
    <property type="match status" value="1"/>
</dbReference>
<organism evidence="2 3">
    <name type="scientific">Pseudidiomarina aestuarii</name>
    <dbReference type="NCBI Taxonomy" id="624146"/>
    <lineage>
        <taxon>Bacteria</taxon>
        <taxon>Pseudomonadati</taxon>
        <taxon>Pseudomonadota</taxon>
        <taxon>Gammaproteobacteria</taxon>
        <taxon>Alteromonadales</taxon>
        <taxon>Idiomarinaceae</taxon>
        <taxon>Pseudidiomarina</taxon>
    </lineage>
</organism>
<evidence type="ECO:0000313" key="3">
    <source>
        <dbReference type="Proteomes" id="UP000242087"/>
    </source>
</evidence>
<dbReference type="PIRSF" id="PIRSF029172">
    <property type="entry name" value="UCP029172_ABC_sbc_YnjB"/>
    <property type="match status" value="1"/>
</dbReference>
<dbReference type="AlphaFoldDB" id="A0A2T4D6K4"/>
<name>A0A2T4D6K4_9GAMM</name>
<dbReference type="InterPro" id="IPR027020">
    <property type="entry name" value="YnjB"/>
</dbReference>
<dbReference type="Gene3D" id="3.40.190.10">
    <property type="entry name" value="Periplasmic binding protein-like II"/>
    <property type="match status" value="2"/>
</dbReference>
<accession>A0A2T4D6K4</accession>
<dbReference type="EMBL" id="PYVF01000016">
    <property type="protein sequence ID" value="PTB89434.1"/>
    <property type="molecule type" value="Genomic_DNA"/>
</dbReference>
<keyword evidence="1" id="KW-0732">Signal</keyword>
<sequence>MKAIWQSTVLALLLLSSPAVADTTWNETVATARGQTVYFYAWGGSSEVNEYLRWASEELDERHDIELVHVKVADVAEAVSRILNEDSSASAVDLLWINGENFHQLKDAGQLLGNLPKRIPAAQNILTDIPWQSDFGVPVDDFELPWGIGQFHLIVRTSAVQGFIEDGRLQPQNLLAFARQNPGRLSYPKPPEFHGTTFLKSLLLALNEQPEVFLQPPSDSSSQTLQLLWDYLDTLHPLLWRTGQDFPNGAAFQQQMLANGQLDIAVSFNPQELTVANMRGRLPGGLERVVLGDGAITNSHYLAIPKRTRAPQAAQVVIDFLLSPEAQLRKRDMSGWGDPAVVSLPEDTQASSLLPAVAEMHIGWVERIESGWLERYQQ</sequence>
<proteinExistence type="predicted"/>
<reference evidence="2 3" key="1">
    <citation type="submission" date="2018-03" db="EMBL/GenBank/DDBJ databases">
        <title>Cross-interface Injection: A General Nanoliter Liquid Handling Method Applied to Single Cells Genome Amplification Automated Nanoliter Liquid Handling Applied to Single Cell Multiple Displacement Amplification.</title>
        <authorList>
            <person name="Yun J."/>
            <person name="Xu P."/>
            <person name="Xu J."/>
            <person name="Dai X."/>
            <person name="Wang Y."/>
            <person name="Zheng X."/>
            <person name="Cao C."/>
            <person name="Yi Q."/>
            <person name="Zhu Y."/>
            <person name="Wang L."/>
            <person name="Dong Z."/>
            <person name="Huang Y."/>
            <person name="Huang L."/>
            <person name="Du W."/>
        </authorList>
    </citation>
    <scope>NUCLEOTIDE SEQUENCE [LARGE SCALE GENOMIC DNA]</scope>
    <source>
        <strain evidence="2 3">A12-4</strain>
    </source>
</reference>